<dbReference type="AlphaFoldDB" id="A0A7X1JBM2"/>
<sequence length="53" mass="5979">MQIRIITKTKPAGRLVYRDDRRRVRRPAGLAPPLGLAGVDNDPAEFHIVRSID</sequence>
<dbReference type="RefSeq" id="WP_186285090.1">
    <property type="nucleotide sequence ID" value="NZ_JACMSF010000034.1"/>
</dbReference>
<evidence type="ECO:0000313" key="1">
    <source>
        <dbReference type="EMBL" id="MBC2905232.1"/>
    </source>
</evidence>
<proteinExistence type="predicted"/>
<comment type="caution">
    <text evidence="1">The sequence shown here is derived from an EMBL/GenBank/DDBJ whole genome shotgun (WGS) entry which is preliminary data.</text>
</comment>
<accession>A0A7X1JBM2</accession>
<evidence type="ECO:0000313" key="2">
    <source>
        <dbReference type="Proteomes" id="UP000584670"/>
    </source>
</evidence>
<protein>
    <submittedName>
        <fullName evidence="1">Uncharacterized protein</fullName>
    </submittedName>
</protein>
<keyword evidence="2" id="KW-1185">Reference proteome</keyword>
<reference evidence="1 2" key="1">
    <citation type="submission" date="2020-08" db="EMBL/GenBank/DDBJ databases">
        <title>Streptomyces sp. PSKA01 genome sequencing and assembly.</title>
        <authorList>
            <person name="Mandal S."/>
            <person name="Maiti P.K."/>
            <person name="Das P."/>
        </authorList>
    </citation>
    <scope>NUCLEOTIDE SEQUENCE [LARGE SCALE GENOMIC DNA]</scope>
    <source>
        <strain evidence="1 2">PSKA01</strain>
    </source>
</reference>
<gene>
    <name evidence="1" type="ORF">H4N64_27350</name>
</gene>
<dbReference type="EMBL" id="JACMSF010000034">
    <property type="protein sequence ID" value="MBC2905232.1"/>
    <property type="molecule type" value="Genomic_DNA"/>
</dbReference>
<name>A0A7X1JBM2_9ACTN</name>
<dbReference type="Proteomes" id="UP000584670">
    <property type="component" value="Unassembled WGS sequence"/>
</dbReference>
<organism evidence="1 2">
    <name type="scientific">Streptomyces cupreus</name>
    <dbReference type="NCBI Taxonomy" id="2759956"/>
    <lineage>
        <taxon>Bacteria</taxon>
        <taxon>Bacillati</taxon>
        <taxon>Actinomycetota</taxon>
        <taxon>Actinomycetes</taxon>
        <taxon>Kitasatosporales</taxon>
        <taxon>Streptomycetaceae</taxon>
        <taxon>Streptomyces</taxon>
    </lineage>
</organism>